<proteinExistence type="predicted"/>
<reference evidence="1 2" key="1">
    <citation type="submission" date="2024-02" db="EMBL/GenBank/DDBJ databases">
        <title>de novo genome assembly of Solanum bulbocastanum strain 11H21.</title>
        <authorList>
            <person name="Hosaka A.J."/>
        </authorList>
    </citation>
    <scope>NUCLEOTIDE SEQUENCE [LARGE SCALE GENOMIC DNA]</scope>
    <source>
        <tissue evidence="1">Young leaves</tissue>
    </source>
</reference>
<dbReference type="AlphaFoldDB" id="A0AAN8TY96"/>
<name>A0AAN8TY96_SOLBU</name>
<evidence type="ECO:0000313" key="1">
    <source>
        <dbReference type="EMBL" id="KAK6796250.1"/>
    </source>
</evidence>
<evidence type="ECO:0000313" key="2">
    <source>
        <dbReference type="Proteomes" id="UP001371456"/>
    </source>
</evidence>
<organism evidence="1 2">
    <name type="scientific">Solanum bulbocastanum</name>
    <name type="common">Wild potato</name>
    <dbReference type="NCBI Taxonomy" id="147425"/>
    <lineage>
        <taxon>Eukaryota</taxon>
        <taxon>Viridiplantae</taxon>
        <taxon>Streptophyta</taxon>
        <taxon>Embryophyta</taxon>
        <taxon>Tracheophyta</taxon>
        <taxon>Spermatophyta</taxon>
        <taxon>Magnoliopsida</taxon>
        <taxon>eudicotyledons</taxon>
        <taxon>Gunneridae</taxon>
        <taxon>Pentapetalae</taxon>
        <taxon>asterids</taxon>
        <taxon>lamiids</taxon>
        <taxon>Solanales</taxon>
        <taxon>Solanaceae</taxon>
        <taxon>Solanoideae</taxon>
        <taxon>Solaneae</taxon>
        <taxon>Solanum</taxon>
    </lineage>
</organism>
<sequence length="19" mass="1963">MSNQDQFSGSCGDNGNSKS</sequence>
<dbReference type="EMBL" id="JBANQN010000002">
    <property type="protein sequence ID" value="KAK6796250.1"/>
    <property type="molecule type" value="Genomic_DNA"/>
</dbReference>
<comment type="caution">
    <text evidence="1">The sequence shown here is derived from an EMBL/GenBank/DDBJ whole genome shotgun (WGS) entry which is preliminary data.</text>
</comment>
<dbReference type="Proteomes" id="UP001371456">
    <property type="component" value="Unassembled WGS sequence"/>
</dbReference>
<gene>
    <name evidence="1" type="ORF">RDI58_003951</name>
</gene>
<protein>
    <submittedName>
        <fullName evidence="1">Uncharacterized protein</fullName>
    </submittedName>
</protein>
<keyword evidence="2" id="KW-1185">Reference proteome</keyword>
<accession>A0AAN8TY96</accession>